<reference evidence="3 4" key="1">
    <citation type="submission" date="2016-03" db="EMBL/GenBank/DDBJ databases">
        <title>Draft genome sequence of Paenibacillus glacialis DSM 22343.</title>
        <authorList>
            <person name="Shin S.-K."/>
            <person name="Yi H."/>
        </authorList>
    </citation>
    <scope>NUCLEOTIDE SEQUENCE [LARGE SCALE GENOMIC DNA]</scope>
    <source>
        <strain evidence="3 4">DSM 22343</strain>
    </source>
</reference>
<sequence>MTYDALLKNIMKEHPGADISCNIGEGLSIGEPIIQYEETDWELINRLASHFQQFVTSDLQYATPKLYFGTPPGRQLQISEDISYTAGKDLVAYHQAGGGESGLHNTDFFYYDMTSDQHYQIGDIVEFRDKELVVSQKTIRLEEIQLAYSYRLSRKKGIQRRLIHNDRLSGVSLEGEVLDVKGEQVKLHLTIDKEQPKEKAHWFTFAPPTGNAMYCMPQIGTSATLYLPDADGKGAIITGCIRKNGGECEKSGDPNIRYFGTEHGSEAKLSPTGIDIVSGSKEPLKLTLEDDNGITLTSHKKLLLQADSEIIIQSEKRVVIQAESQIMIVKTGQTSGIAIENEYHILGNQVIADGSDRTSYPVYDDAPQIGTPPPPEPKPPFSWGKLVGNVLGALAVVAAVVVVAVVVVATLGAGAVVIGAVAAGAAIAGTAAVVSQAASDIARGEVSDFGAYGWAALRESTIGAISGAIFGPFGAGAVIGGKMTFGAVVNGFESVIRQTMMGEGFSLETLMNDVAIGALTAGILDSRIVKGIGGAVVKKISSVAPWIQKGIGAVGQQFSKKVDDLSKLGNKMGQKYMKEARELLDDVAASIKQAGNKLAGPMPVHLGPNVDLPNSNVWKSSDPRQQQKFWDEMEQGKKELAERMSKNADGKGKPKTDYDKLKDRLNERYKEFVNKKRQNVPQTSDELLPNELNHGKFGELPEVKGDNITGHHMPSNKYMKENYDIDMDESYAINLEHPFPGVGGRHRRTFTNGMGSKNRPEDYNLYMSLNSRDALAFDMNDLRRILKEDGLYNKETKEKLKEYIKYYENYQKNNVNIFKKP</sequence>
<comment type="caution">
    <text evidence="3">The sequence shown here is derived from an EMBL/GenBank/DDBJ whole genome shotgun (WGS) entry which is preliminary data.</text>
</comment>
<keyword evidence="4" id="KW-1185">Reference proteome</keyword>
<dbReference type="STRING" id="494026.PGLA_04485"/>
<feature type="compositionally biased region" description="Basic and acidic residues" evidence="1">
    <location>
        <begin position="693"/>
        <end position="705"/>
    </location>
</feature>
<keyword evidence="2" id="KW-0812">Transmembrane</keyword>
<organism evidence="3 4">
    <name type="scientific">Paenibacillus glacialis</name>
    <dbReference type="NCBI Taxonomy" id="494026"/>
    <lineage>
        <taxon>Bacteria</taxon>
        <taxon>Bacillati</taxon>
        <taxon>Bacillota</taxon>
        <taxon>Bacilli</taxon>
        <taxon>Bacillales</taxon>
        <taxon>Paenibacillaceae</taxon>
        <taxon>Paenibacillus</taxon>
    </lineage>
</organism>
<evidence type="ECO:0000313" key="4">
    <source>
        <dbReference type="Proteomes" id="UP000076967"/>
    </source>
</evidence>
<dbReference type="SUPFAM" id="SSF69279">
    <property type="entry name" value="Phage tail proteins"/>
    <property type="match status" value="1"/>
</dbReference>
<accession>A0A168N8B8</accession>
<evidence type="ECO:0000256" key="2">
    <source>
        <dbReference type="SAM" id="Phobius"/>
    </source>
</evidence>
<evidence type="ECO:0000313" key="3">
    <source>
        <dbReference type="EMBL" id="OAB45513.1"/>
    </source>
</evidence>
<gene>
    <name evidence="3" type="ORF">PGLA_04485</name>
</gene>
<name>A0A168N8B8_9BACL</name>
<dbReference type="AlphaFoldDB" id="A0A168N8B8"/>
<protein>
    <submittedName>
        <fullName evidence="3">Uncharacterized protein</fullName>
    </submittedName>
</protein>
<dbReference type="EMBL" id="LVJH01000003">
    <property type="protein sequence ID" value="OAB45513.1"/>
    <property type="molecule type" value="Genomic_DNA"/>
</dbReference>
<keyword evidence="2" id="KW-0472">Membrane</keyword>
<feature type="transmembrane region" description="Helical" evidence="2">
    <location>
        <begin position="386"/>
        <end position="409"/>
    </location>
</feature>
<feature type="region of interest" description="Disordered" evidence="1">
    <location>
        <begin position="677"/>
        <end position="713"/>
    </location>
</feature>
<proteinExistence type="predicted"/>
<evidence type="ECO:0000256" key="1">
    <source>
        <dbReference type="SAM" id="MobiDB-lite"/>
    </source>
</evidence>
<dbReference type="Proteomes" id="UP000076967">
    <property type="component" value="Unassembled WGS sequence"/>
</dbReference>
<feature type="transmembrane region" description="Helical" evidence="2">
    <location>
        <begin position="415"/>
        <end position="434"/>
    </location>
</feature>
<keyword evidence="2" id="KW-1133">Transmembrane helix</keyword>